<comment type="caution">
    <text evidence="2">The sequence shown here is derived from an EMBL/GenBank/DDBJ whole genome shotgun (WGS) entry which is preliminary data.</text>
</comment>
<evidence type="ECO:0000313" key="2">
    <source>
        <dbReference type="EMBL" id="GEP68355.1"/>
    </source>
</evidence>
<evidence type="ECO:0000256" key="1">
    <source>
        <dbReference type="SAM" id="Phobius"/>
    </source>
</evidence>
<gene>
    <name evidence="2" type="ORF">CSO01_10700</name>
</gene>
<name>A0A512PAX5_9CELL</name>
<proteinExistence type="predicted"/>
<dbReference type="AlphaFoldDB" id="A0A512PAX5"/>
<sequence>MSRVPTSVLAALTLVVGFAVARGSDLRALGGLVLLAGLAWCLVREWRRTAWWRLALVVLAGALCFVASHVLADPLGAWPSVLLCAGALGLVTVLLVDHPRRRARPVDGRPLTRGERVTEWLLTFVGPAQLGDPRRPVRRASPVEQAREQDLRTNLVREVGPDGRTYLVERADPDR</sequence>
<keyword evidence="1" id="KW-0812">Transmembrane</keyword>
<dbReference type="RefSeq" id="WP_223203470.1">
    <property type="nucleotide sequence ID" value="NZ_BAABBJ010000009.1"/>
</dbReference>
<keyword evidence="1" id="KW-1133">Transmembrane helix</keyword>
<evidence type="ECO:0000313" key="3">
    <source>
        <dbReference type="Proteomes" id="UP000321798"/>
    </source>
</evidence>
<feature type="transmembrane region" description="Helical" evidence="1">
    <location>
        <begin position="27"/>
        <end position="43"/>
    </location>
</feature>
<accession>A0A512PAX5</accession>
<keyword evidence="3" id="KW-1185">Reference proteome</keyword>
<feature type="transmembrane region" description="Helical" evidence="1">
    <location>
        <begin position="77"/>
        <end position="96"/>
    </location>
</feature>
<protein>
    <submittedName>
        <fullName evidence="2">Uncharacterized protein</fullName>
    </submittedName>
</protein>
<organism evidence="2 3">
    <name type="scientific">Cellulomonas soli</name>
    <dbReference type="NCBI Taxonomy" id="931535"/>
    <lineage>
        <taxon>Bacteria</taxon>
        <taxon>Bacillati</taxon>
        <taxon>Actinomycetota</taxon>
        <taxon>Actinomycetes</taxon>
        <taxon>Micrococcales</taxon>
        <taxon>Cellulomonadaceae</taxon>
        <taxon>Cellulomonas</taxon>
    </lineage>
</organism>
<reference evidence="2 3" key="1">
    <citation type="submission" date="2019-07" db="EMBL/GenBank/DDBJ databases">
        <title>Whole genome shotgun sequence of Cellulomonas soli NBRC 109434.</title>
        <authorList>
            <person name="Hosoyama A."/>
            <person name="Uohara A."/>
            <person name="Ohji S."/>
            <person name="Ichikawa N."/>
        </authorList>
    </citation>
    <scope>NUCLEOTIDE SEQUENCE [LARGE SCALE GENOMIC DNA]</scope>
    <source>
        <strain evidence="2 3">NBRC 109434</strain>
    </source>
</reference>
<keyword evidence="1" id="KW-0472">Membrane</keyword>
<dbReference type="Proteomes" id="UP000321798">
    <property type="component" value="Unassembled WGS sequence"/>
</dbReference>
<feature type="transmembrane region" description="Helical" evidence="1">
    <location>
        <begin position="50"/>
        <end position="71"/>
    </location>
</feature>
<dbReference type="EMBL" id="BKAL01000003">
    <property type="protein sequence ID" value="GEP68355.1"/>
    <property type="molecule type" value="Genomic_DNA"/>
</dbReference>